<dbReference type="Proteomes" id="UP000831701">
    <property type="component" value="Chromosome 12"/>
</dbReference>
<keyword evidence="2" id="KW-1185">Reference proteome</keyword>
<protein>
    <submittedName>
        <fullName evidence="1">Uncharacterized protein</fullName>
    </submittedName>
</protein>
<name>A0ACB8WAL7_9TELE</name>
<accession>A0ACB8WAL7</accession>
<sequence>MILRGAAAEEARSPAREERQDGPELDVSVADMGLCRAELWDAVSCGQVRGGPTSETSRATEEEPAGRAGDPPHLRYLTGRGVLYPDTVQYELAIEGRNYTIHLEKNRNLIGSGYTETHYTEDGKRVTTSPNKEHCFYHGQVEGVKDSSVSVGICSGISGFVRARQQVYLIEPLGQTEDGEHAVYRREHLKTSGRPGCGSSSNTSTLYDKDQVPGGLFRSRSWKSKPQAAGPERFVELFVVVDNAEYKKYGSSTRSRILEAVHHVDSLYRPLNIRVLLVGLEIWTYKDKIDVHTNSEVALDNFLLWRRVDLLQRIQHDNTQFVTGKDFDGDTVGLANKFAMCTENSGGVNQDHHDNSIGLASTIAHEMGHNFGLSHDALGCVCGPTYNSNNCIMTEKLKIILLLLLVSIYLAIYPDRRSSVSGVFQRLQCVAARRVHGASSAHLPVQTQLSEHHRVGASLHGNALVDPGEECDCGTVEECKNPCCDASTCRLTEGSQCAHGQCCDNCQLKQAGSVCRKSAGDCDLPEYCSGLSAVCPDDSFEMNGKPCDDRARGYCYNGRCPTRMSSTAGGFSDQANCDLERAIVGPDLCFNLNKNGQEGANCGRNKYGYTHCAVQDLKCGSMFCGGGGDSISGRRATFTVSGIECKVAVDDDKMRNIDMVPTGTRCGPDKVCIGNRCVNVSVYGSKEDCSKKCNNRGVCNHKKECHCDPGWSPPYCEVQYADLPQGQTGIIAAVCAVLSILLVITVVIAGLMCCKKDNMDNYTSKRKVYSAPDKLNPMFQESGVKDRPQISQPTFMESTATQACAPLIVTVTPSRPAPQPPKKPSPASPTSQTEPTKPQPPSKPLPPLNHTQNKAAKPNPPPVPPVKPSPPLAARIRPCPPPVPPAKPQLHRLT</sequence>
<proteinExistence type="predicted"/>
<reference evidence="1" key="1">
    <citation type="submission" date="2022-04" db="EMBL/GenBank/DDBJ databases">
        <title>Jade perch genome.</title>
        <authorList>
            <person name="Chao B."/>
        </authorList>
    </citation>
    <scope>NUCLEOTIDE SEQUENCE</scope>
    <source>
        <strain evidence="1">CB-2022</strain>
    </source>
</reference>
<organism evidence="1 2">
    <name type="scientific">Scortum barcoo</name>
    <name type="common">barcoo grunter</name>
    <dbReference type="NCBI Taxonomy" id="214431"/>
    <lineage>
        <taxon>Eukaryota</taxon>
        <taxon>Metazoa</taxon>
        <taxon>Chordata</taxon>
        <taxon>Craniata</taxon>
        <taxon>Vertebrata</taxon>
        <taxon>Euteleostomi</taxon>
        <taxon>Actinopterygii</taxon>
        <taxon>Neopterygii</taxon>
        <taxon>Teleostei</taxon>
        <taxon>Neoteleostei</taxon>
        <taxon>Acanthomorphata</taxon>
        <taxon>Eupercaria</taxon>
        <taxon>Centrarchiformes</taxon>
        <taxon>Terapontoidei</taxon>
        <taxon>Terapontidae</taxon>
        <taxon>Scortum</taxon>
    </lineage>
</organism>
<gene>
    <name evidence="1" type="ORF">L3Q82_010171</name>
</gene>
<evidence type="ECO:0000313" key="2">
    <source>
        <dbReference type="Proteomes" id="UP000831701"/>
    </source>
</evidence>
<evidence type="ECO:0000313" key="1">
    <source>
        <dbReference type="EMBL" id="KAI3365060.1"/>
    </source>
</evidence>
<dbReference type="EMBL" id="CM041542">
    <property type="protein sequence ID" value="KAI3365060.1"/>
    <property type="molecule type" value="Genomic_DNA"/>
</dbReference>
<comment type="caution">
    <text evidence="1">The sequence shown here is derived from an EMBL/GenBank/DDBJ whole genome shotgun (WGS) entry which is preliminary data.</text>
</comment>